<dbReference type="EMBL" id="FQVI01000059">
    <property type="protein sequence ID" value="SHF63020.1"/>
    <property type="molecule type" value="Genomic_DNA"/>
</dbReference>
<dbReference type="AlphaFoldDB" id="A0A1M5D825"/>
<evidence type="ECO:0000313" key="2">
    <source>
        <dbReference type="Proteomes" id="UP000184245"/>
    </source>
</evidence>
<protein>
    <submittedName>
        <fullName evidence="1">Uncharacterized protein</fullName>
    </submittedName>
</protein>
<accession>A0A1M5D825</accession>
<organism evidence="1 2">
    <name type="scientific">Lactonifactor longoviformis DSM 17459</name>
    <dbReference type="NCBI Taxonomy" id="1122155"/>
    <lineage>
        <taxon>Bacteria</taxon>
        <taxon>Bacillati</taxon>
        <taxon>Bacillota</taxon>
        <taxon>Clostridia</taxon>
        <taxon>Eubacteriales</taxon>
        <taxon>Clostridiaceae</taxon>
        <taxon>Lactonifactor</taxon>
    </lineage>
</organism>
<dbReference type="Proteomes" id="UP000184245">
    <property type="component" value="Unassembled WGS sequence"/>
</dbReference>
<sequence length="131" mass="14495">MRSLVKNKQIFLYAQYNNRIPILDSDGYETGDYEAGYLAPVSFSASISAGRGDAQNEVFGKELDFTRTISTTDMTCPINEHSLIWIETEPVLKPDGTAEPDSADYTVATKPARSLNSIMIAIKWRQKNGGV</sequence>
<dbReference type="RefSeq" id="WP_072854926.1">
    <property type="nucleotide sequence ID" value="NZ_FQVI01000059.1"/>
</dbReference>
<proteinExistence type="predicted"/>
<dbReference type="OrthoDB" id="1853881at2"/>
<dbReference type="STRING" id="1122155.SAMN02745158_04445"/>
<evidence type="ECO:0000313" key="1">
    <source>
        <dbReference type="EMBL" id="SHF63020.1"/>
    </source>
</evidence>
<keyword evidence="2" id="KW-1185">Reference proteome</keyword>
<name>A0A1M5D825_9CLOT</name>
<reference evidence="1 2" key="1">
    <citation type="submission" date="2016-11" db="EMBL/GenBank/DDBJ databases">
        <authorList>
            <person name="Jaros S."/>
            <person name="Januszkiewicz K."/>
            <person name="Wedrychowicz H."/>
        </authorList>
    </citation>
    <scope>NUCLEOTIDE SEQUENCE [LARGE SCALE GENOMIC DNA]</scope>
    <source>
        <strain evidence="1 2">DSM 17459</strain>
    </source>
</reference>
<gene>
    <name evidence="1" type="ORF">SAMN02745158_04445</name>
</gene>